<reference evidence="3" key="1">
    <citation type="journal article" date="2019" name="Int. J. Syst. Evol. Microbiol.">
        <title>The Global Catalogue of Microorganisms (GCM) 10K type strain sequencing project: providing services to taxonomists for standard genome sequencing and annotation.</title>
        <authorList>
            <consortium name="The Broad Institute Genomics Platform"/>
            <consortium name="The Broad Institute Genome Sequencing Center for Infectious Disease"/>
            <person name="Wu L."/>
            <person name="Ma J."/>
        </authorList>
    </citation>
    <scope>NUCLEOTIDE SEQUENCE [LARGE SCALE GENOMIC DNA]</scope>
    <source>
        <strain evidence="3">CGMCC 1.12931</strain>
    </source>
</reference>
<evidence type="ECO:0000259" key="1">
    <source>
        <dbReference type="Pfam" id="PF20247"/>
    </source>
</evidence>
<sequence>MEDKFKSKYGFFGWQEFLTNRQDLIQEFEKALAKNINRPVRTSHGNAGEAAVRKLFQDFLPKKYGVTSGYIIPDIICQEYVLFHYDIIIYDNLNSPILWIEADYDDSAQGKKRAIPAEYVFSVVEVKSTFNKKNIRNAMNKLSDLNSLKEYLPKEFTCSTFFFEIKNNLKSKPNVLEEFLSEEVYGFRGGIILKSEINTEMTGLIEQIKIDDNNESHKNKNRDLVKDIDKIDMKINEKGNIRFKGKAGWRLYTGKNGHLHFNKVHYSPIINSGENGIMLSWSHNNFTKYIINLLGSLEGKDFRSKGLPVFGQVFDLPDIEKAPLQNNIKENGKPFLELQLYDGNDDDKQIDISKDEKAFIIKFTIEVINSGDCDIVISDDSFKNEVKLPKGKKAYKISSFKSKEPFEVLEKKGFKIPYRVVYFEEEKPNDFIAVETSFLLENGTVKMV</sequence>
<organism evidence="2 3">
    <name type="scientific">Psychroflexus planctonicus</name>
    <dbReference type="NCBI Taxonomy" id="1526575"/>
    <lineage>
        <taxon>Bacteria</taxon>
        <taxon>Pseudomonadati</taxon>
        <taxon>Bacteroidota</taxon>
        <taxon>Flavobacteriia</taxon>
        <taxon>Flavobacteriales</taxon>
        <taxon>Flavobacteriaceae</taxon>
        <taxon>Psychroflexus</taxon>
    </lineage>
</organism>
<comment type="caution">
    <text evidence="2">The sequence shown here is derived from an EMBL/GenBank/DDBJ whole genome shotgun (WGS) entry which is preliminary data.</text>
</comment>
<gene>
    <name evidence="2" type="ORF">GCM10010832_23720</name>
</gene>
<dbReference type="RefSeq" id="WP_188459357.1">
    <property type="nucleotide sequence ID" value="NZ_BMGM01000011.1"/>
</dbReference>
<keyword evidence="3" id="KW-1185">Reference proteome</keyword>
<evidence type="ECO:0000313" key="2">
    <source>
        <dbReference type="EMBL" id="GGE43016.1"/>
    </source>
</evidence>
<dbReference type="Proteomes" id="UP000599179">
    <property type="component" value="Unassembled WGS sequence"/>
</dbReference>
<dbReference type="CDD" id="cd21173">
    <property type="entry name" value="NucC-like"/>
    <property type="match status" value="1"/>
</dbReference>
<proteinExistence type="predicted"/>
<accession>A0ABQ1SN37</accession>
<evidence type="ECO:0000313" key="3">
    <source>
        <dbReference type="Proteomes" id="UP000599179"/>
    </source>
</evidence>
<dbReference type="EMBL" id="BMGM01000011">
    <property type="protein sequence ID" value="GGE43016.1"/>
    <property type="molecule type" value="Genomic_DNA"/>
</dbReference>
<dbReference type="Pfam" id="PF20247">
    <property type="entry name" value="DUF6602"/>
    <property type="match status" value="1"/>
</dbReference>
<dbReference type="InterPro" id="IPR046537">
    <property type="entry name" value="DUF6602"/>
</dbReference>
<feature type="domain" description="DUF6602" evidence="1">
    <location>
        <begin position="41"/>
        <end position="148"/>
    </location>
</feature>
<protein>
    <recommendedName>
        <fullName evidence="1">DUF6602 domain-containing protein</fullName>
    </recommendedName>
</protein>
<name>A0ABQ1SN37_9FLAO</name>